<reference evidence="1" key="1">
    <citation type="journal article" date="2002" name="Genome Biol.">
        <title>Full-length messenger RNA sequences greatly improve genome annotation.</title>
        <authorList>
            <person name="Haas B.J."/>
            <person name="Volfovsky N."/>
            <person name="Town C.D."/>
            <person name="Troukhan M."/>
            <person name="Alexandrov N."/>
            <person name="Feldmann K.A."/>
            <person name="Flavell R.B."/>
            <person name="White O."/>
            <person name="Salzberg S.L."/>
        </authorList>
    </citation>
    <scope>NUCLEOTIDE SEQUENCE</scope>
</reference>
<evidence type="ECO:0000313" key="1">
    <source>
        <dbReference type="EMBL" id="AAM67292.1"/>
    </source>
</evidence>
<reference evidence="1" key="3">
    <citation type="journal article" date="2006" name="Plant Mol. Biol.">
        <title>Features of Arabidopsis genes and genome discovered using full-length cDNAs.</title>
        <authorList>
            <person name="Alexandrov N.N."/>
            <person name="Troukhan M.E."/>
            <person name="Brover V.V."/>
            <person name="Tatarinova T."/>
            <person name="Flavell R.B."/>
            <person name="Feldmann K.A."/>
        </authorList>
    </citation>
    <scope>NUCLEOTIDE SEQUENCE</scope>
</reference>
<dbReference type="AlphaFoldDB" id="Q8LFL3"/>
<accession>Q8LFL3</accession>
<organism evidence="1">
    <name type="scientific">Arabidopsis thaliana</name>
    <name type="common">Mouse-ear cress</name>
    <dbReference type="NCBI Taxonomy" id="3702"/>
    <lineage>
        <taxon>Eukaryota</taxon>
        <taxon>Viridiplantae</taxon>
        <taxon>Streptophyta</taxon>
        <taxon>Embryophyta</taxon>
        <taxon>Tracheophyta</taxon>
        <taxon>Spermatophyta</taxon>
        <taxon>Magnoliopsida</taxon>
        <taxon>eudicotyledons</taxon>
        <taxon>Gunneridae</taxon>
        <taxon>Pentapetalae</taxon>
        <taxon>rosids</taxon>
        <taxon>malvids</taxon>
        <taxon>Brassicales</taxon>
        <taxon>Brassicaceae</taxon>
        <taxon>Camelineae</taxon>
        <taxon>Arabidopsis</taxon>
    </lineage>
</organism>
<proteinExistence type="evidence at transcript level"/>
<sequence length="121" mass="13314">MVFKKQEESMLRGCYSSKFAALSVLKVNFQQCVFSFAGNTLRRESGLLKMGVSSTTEAEKRVQEMDIQETVLSRGLLDMDTAGLKKTTKLGMLSSAAGVVTKGLTRSMFQDGGPMLRFTKN</sequence>
<reference evidence="1" key="2">
    <citation type="submission" date="2002-03" db="EMBL/GenBank/DDBJ databases">
        <authorList>
            <person name="Brover V."/>
            <person name="Troukhan M."/>
            <person name="Alexandrov N."/>
            <person name="Lu Y.-P."/>
            <person name="Flavell R."/>
            <person name="Feldmann K."/>
        </authorList>
    </citation>
    <scope>NUCLEOTIDE SEQUENCE</scope>
</reference>
<dbReference type="EMBL" id="AY084777">
    <property type="protein sequence ID" value="AAM67292.1"/>
    <property type="molecule type" value="mRNA"/>
</dbReference>
<protein>
    <submittedName>
        <fullName evidence="1">Uncharacterized protein</fullName>
    </submittedName>
</protein>
<name>Q8LFL3_ARATH</name>